<accession>A0ABR8J5H9</accession>
<keyword evidence="5" id="KW-1185">Reference proteome</keyword>
<dbReference type="EC" id="3.1.-.-" evidence="3"/>
<comment type="function">
    <text evidence="3">Toxic component of a type II toxin-antitoxin (TA) system.</text>
</comment>
<evidence type="ECO:0000256" key="2">
    <source>
        <dbReference type="ARBA" id="ARBA00022649"/>
    </source>
</evidence>
<organism evidence="4 5">
    <name type="scientific">Anabaena catenula FACHB-362</name>
    <dbReference type="NCBI Taxonomy" id="2692877"/>
    <lineage>
        <taxon>Bacteria</taxon>
        <taxon>Bacillati</taxon>
        <taxon>Cyanobacteriota</taxon>
        <taxon>Cyanophyceae</taxon>
        <taxon>Nostocales</taxon>
        <taxon>Nostocaceae</taxon>
        <taxon>Anabaena</taxon>
    </lineage>
</organism>
<dbReference type="EMBL" id="JACJTQ010000019">
    <property type="protein sequence ID" value="MBD2692853.1"/>
    <property type="molecule type" value="Genomic_DNA"/>
</dbReference>
<keyword evidence="3" id="KW-0255">Endonuclease</keyword>
<proteinExistence type="inferred from homology"/>
<comment type="similarity">
    <text evidence="1 3">Belongs to the PemK/MazF family.</text>
</comment>
<name>A0ABR8J5H9_9NOST</name>
<keyword evidence="2" id="KW-1277">Toxin-antitoxin system</keyword>
<sequence>MSNISRGDIWFVDLNPVRGHEQAGKRPCLIISVDLFNQSPSGLVVVLPITSKYKGIPFHVEVNPPEGGLSLQSFIKCEDVRSISVERLTNKLGVVSEQILAEVEERLRILMGL</sequence>
<dbReference type="PANTHER" id="PTHR33988:SF1">
    <property type="entry name" value="ENDORIBONUCLEASE MAZF7-RELATED"/>
    <property type="match status" value="1"/>
</dbReference>
<dbReference type="InterPro" id="IPR011067">
    <property type="entry name" value="Plasmid_toxin/cell-grow_inhib"/>
</dbReference>
<protein>
    <recommendedName>
        <fullName evidence="3">mRNA interferase</fullName>
        <ecNumber evidence="3">3.1.-.-</ecNumber>
    </recommendedName>
</protein>
<evidence type="ECO:0000313" key="4">
    <source>
        <dbReference type="EMBL" id="MBD2692853.1"/>
    </source>
</evidence>
<dbReference type="RefSeq" id="WP_190907194.1">
    <property type="nucleotide sequence ID" value="NZ_JACJTQ010000019.1"/>
</dbReference>
<dbReference type="InterPro" id="IPR003477">
    <property type="entry name" value="PemK-like"/>
</dbReference>
<reference evidence="4 5" key="1">
    <citation type="journal article" date="2020" name="ISME J.">
        <title>Comparative genomics reveals insights into cyanobacterial evolution and habitat adaptation.</title>
        <authorList>
            <person name="Chen M.Y."/>
            <person name="Teng W.K."/>
            <person name="Zhao L."/>
            <person name="Hu C.X."/>
            <person name="Zhou Y.K."/>
            <person name="Han B.P."/>
            <person name="Song L.R."/>
            <person name="Shu W.S."/>
        </authorList>
    </citation>
    <scope>NUCLEOTIDE SEQUENCE [LARGE SCALE GENOMIC DNA]</scope>
    <source>
        <strain evidence="4 5">FACHB-362</strain>
    </source>
</reference>
<evidence type="ECO:0000313" key="5">
    <source>
        <dbReference type="Proteomes" id="UP000660381"/>
    </source>
</evidence>
<evidence type="ECO:0000256" key="1">
    <source>
        <dbReference type="ARBA" id="ARBA00007521"/>
    </source>
</evidence>
<dbReference type="Pfam" id="PF02452">
    <property type="entry name" value="PemK_toxin"/>
    <property type="match status" value="1"/>
</dbReference>
<gene>
    <name evidence="4" type="ORF">H6G68_13995</name>
</gene>
<dbReference type="PIRSF" id="PIRSF033490">
    <property type="entry name" value="MazF"/>
    <property type="match status" value="1"/>
</dbReference>
<dbReference type="Proteomes" id="UP000660381">
    <property type="component" value="Unassembled WGS sequence"/>
</dbReference>
<keyword evidence="3" id="KW-0378">Hydrolase</keyword>
<dbReference type="SUPFAM" id="SSF50118">
    <property type="entry name" value="Cell growth inhibitor/plasmid maintenance toxic component"/>
    <property type="match status" value="1"/>
</dbReference>
<dbReference type="PANTHER" id="PTHR33988">
    <property type="entry name" value="ENDORIBONUCLEASE MAZF-RELATED"/>
    <property type="match status" value="1"/>
</dbReference>
<keyword evidence="3" id="KW-0540">Nuclease</keyword>
<comment type="caution">
    <text evidence="4">The sequence shown here is derived from an EMBL/GenBank/DDBJ whole genome shotgun (WGS) entry which is preliminary data.</text>
</comment>
<dbReference type="Gene3D" id="2.30.30.110">
    <property type="match status" value="1"/>
</dbReference>
<evidence type="ECO:0000256" key="3">
    <source>
        <dbReference type="PIRNR" id="PIRNR033490"/>
    </source>
</evidence>